<dbReference type="Proteomes" id="UP000467841">
    <property type="component" value="Unassembled WGS sequence"/>
</dbReference>
<proteinExistence type="predicted"/>
<name>A0A6D2HHJ1_9BRAS</name>
<reference evidence="2" key="1">
    <citation type="submission" date="2020-01" db="EMBL/GenBank/DDBJ databases">
        <authorList>
            <person name="Mishra B."/>
        </authorList>
    </citation>
    <scope>NUCLEOTIDE SEQUENCE [LARGE SCALE GENOMIC DNA]</scope>
</reference>
<dbReference type="InterPro" id="IPR015655">
    <property type="entry name" value="PP2C"/>
</dbReference>
<gene>
    <name evidence="2" type="ORF">MERR_LOCUS2994</name>
</gene>
<evidence type="ECO:0000259" key="1">
    <source>
        <dbReference type="PROSITE" id="PS51746"/>
    </source>
</evidence>
<sequence>MQGLKSGDYCVTVLIQDEEMIVSNLGNCKAFLCTREGVAKVLTSDHKAETIENQGGYVAKTRKLELEEDMEFLVLTFNGLWDVVSNQEAADTMLNVLAQEKTPKTFNTVSTAS</sequence>
<organism evidence="2 3">
    <name type="scientific">Microthlaspi erraticum</name>
    <dbReference type="NCBI Taxonomy" id="1685480"/>
    <lineage>
        <taxon>Eukaryota</taxon>
        <taxon>Viridiplantae</taxon>
        <taxon>Streptophyta</taxon>
        <taxon>Embryophyta</taxon>
        <taxon>Tracheophyta</taxon>
        <taxon>Spermatophyta</taxon>
        <taxon>Magnoliopsida</taxon>
        <taxon>eudicotyledons</taxon>
        <taxon>Gunneridae</taxon>
        <taxon>Pentapetalae</taxon>
        <taxon>rosids</taxon>
        <taxon>malvids</taxon>
        <taxon>Brassicales</taxon>
        <taxon>Brassicaceae</taxon>
        <taxon>Coluteocarpeae</taxon>
        <taxon>Microthlaspi</taxon>
    </lineage>
</organism>
<dbReference type="EMBL" id="CACVBM020000199">
    <property type="protein sequence ID" value="CAA7015759.1"/>
    <property type="molecule type" value="Genomic_DNA"/>
</dbReference>
<dbReference type="OrthoDB" id="10264738at2759"/>
<keyword evidence="3" id="KW-1185">Reference proteome</keyword>
<dbReference type="Gene3D" id="3.60.40.10">
    <property type="entry name" value="PPM-type phosphatase domain"/>
    <property type="match status" value="2"/>
</dbReference>
<accession>A0A6D2HHJ1</accession>
<dbReference type="GO" id="GO:0004722">
    <property type="term" value="F:protein serine/threonine phosphatase activity"/>
    <property type="evidence" value="ECO:0007669"/>
    <property type="project" value="InterPro"/>
</dbReference>
<comment type="caution">
    <text evidence="2">The sequence shown here is derived from an EMBL/GenBank/DDBJ whole genome shotgun (WGS) entry which is preliminary data.</text>
</comment>
<dbReference type="AlphaFoldDB" id="A0A6D2HHJ1"/>
<evidence type="ECO:0000313" key="3">
    <source>
        <dbReference type="Proteomes" id="UP000467841"/>
    </source>
</evidence>
<dbReference type="Pfam" id="PF00481">
    <property type="entry name" value="PP2C"/>
    <property type="match status" value="2"/>
</dbReference>
<protein>
    <recommendedName>
        <fullName evidence="1">PPM-type phosphatase domain-containing protein</fullName>
    </recommendedName>
</protein>
<evidence type="ECO:0000313" key="2">
    <source>
        <dbReference type="EMBL" id="CAA7015759.1"/>
    </source>
</evidence>
<dbReference type="SUPFAM" id="SSF81606">
    <property type="entry name" value="PP2C-like"/>
    <property type="match status" value="1"/>
</dbReference>
<feature type="domain" description="PPM-type phosphatase" evidence="1">
    <location>
        <begin position="1"/>
        <end position="113"/>
    </location>
</feature>
<dbReference type="PROSITE" id="PS51746">
    <property type="entry name" value="PPM_2"/>
    <property type="match status" value="1"/>
</dbReference>
<dbReference type="InterPro" id="IPR001932">
    <property type="entry name" value="PPM-type_phosphatase-like_dom"/>
</dbReference>
<dbReference type="InterPro" id="IPR036457">
    <property type="entry name" value="PPM-type-like_dom_sf"/>
</dbReference>
<dbReference type="PANTHER" id="PTHR47992">
    <property type="entry name" value="PROTEIN PHOSPHATASE"/>
    <property type="match status" value="1"/>
</dbReference>